<accession>L0G2V4</accession>
<dbReference type="eggNOG" id="COG1595">
    <property type="taxonomic scope" value="Bacteria"/>
</dbReference>
<dbReference type="STRING" id="926556.Echvi_3093"/>
<dbReference type="AlphaFoldDB" id="L0G2V4"/>
<keyword evidence="2" id="KW-1185">Reference proteome</keyword>
<dbReference type="OrthoDB" id="7064118at2"/>
<evidence type="ECO:0000313" key="1">
    <source>
        <dbReference type="EMBL" id="AGA79331.1"/>
    </source>
</evidence>
<protein>
    <recommendedName>
        <fullName evidence="3">Fumarate hydratase</fullName>
    </recommendedName>
</protein>
<organism evidence="1 2">
    <name type="scientific">Echinicola vietnamensis (strain DSM 17526 / LMG 23754 / KMM 6221)</name>
    <dbReference type="NCBI Taxonomy" id="926556"/>
    <lineage>
        <taxon>Bacteria</taxon>
        <taxon>Pseudomonadati</taxon>
        <taxon>Bacteroidota</taxon>
        <taxon>Cytophagia</taxon>
        <taxon>Cytophagales</taxon>
        <taxon>Cyclobacteriaceae</taxon>
        <taxon>Echinicola</taxon>
    </lineage>
</organism>
<sequence>MAKVTVISGDVVSSTSLVKEDRLMLHDRLKDLFGQLSSKFDTYGRVLKGDYIECVCRMPAESLAVALAIKSYVKSIEVQDGEDSSDQNRIKLFKTHGIRLALGYGELSTFDTDTGVIDGEAIYLSGRKVNEHSGRKKQRIVIKQTLFFESNEATLKDQFDPVMGLLDVLISKATARQSEVLYWKLMGLSEDEIAQKFGVSQSVINQHSTSVGWNAIEETVAYYHRTIMRHHS</sequence>
<evidence type="ECO:0000313" key="2">
    <source>
        <dbReference type="Proteomes" id="UP000010796"/>
    </source>
</evidence>
<dbReference type="EMBL" id="CP003346">
    <property type="protein sequence ID" value="AGA79331.1"/>
    <property type="molecule type" value="Genomic_DNA"/>
</dbReference>
<dbReference type="KEGG" id="evi:Echvi_3093"/>
<dbReference type="Proteomes" id="UP000010796">
    <property type="component" value="Chromosome"/>
</dbReference>
<evidence type="ECO:0008006" key="3">
    <source>
        <dbReference type="Google" id="ProtNLM"/>
    </source>
</evidence>
<reference evidence="2" key="1">
    <citation type="submission" date="2012-02" db="EMBL/GenBank/DDBJ databases">
        <title>The complete genome of Echinicola vietnamensis DSM 17526.</title>
        <authorList>
            <person name="Lucas S."/>
            <person name="Copeland A."/>
            <person name="Lapidus A."/>
            <person name="Glavina del Rio T."/>
            <person name="Dalin E."/>
            <person name="Tice H."/>
            <person name="Bruce D."/>
            <person name="Goodwin L."/>
            <person name="Pitluck S."/>
            <person name="Peters L."/>
            <person name="Ovchinnikova G."/>
            <person name="Teshima H."/>
            <person name="Kyrpides N."/>
            <person name="Mavromatis K."/>
            <person name="Ivanova N."/>
            <person name="Brettin T."/>
            <person name="Detter J.C."/>
            <person name="Han C."/>
            <person name="Larimer F."/>
            <person name="Land M."/>
            <person name="Hauser L."/>
            <person name="Markowitz V."/>
            <person name="Cheng J.-F."/>
            <person name="Hugenholtz P."/>
            <person name="Woyke T."/>
            <person name="Wu D."/>
            <person name="Brambilla E."/>
            <person name="Klenk H.-P."/>
            <person name="Eisen J.A."/>
        </authorList>
    </citation>
    <scope>NUCLEOTIDE SEQUENCE [LARGE SCALE GENOMIC DNA]</scope>
    <source>
        <strain evidence="2">DSM 17526 / LMG 23754 / KMM 6221</strain>
    </source>
</reference>
<dbReference type="HOGENOM" id="CLU_085936_0_0_10"/>
<dbReference type="RefSeq" id="WP_015266883.1">
    <property type="nucleotide sequence ID" value="NC_019904.1"/>
</dbReference>
<name>L0G2V4_ECHVK</name>
<dbReference type="PATRIC" id="fig|926556.3.peg.3262"/>
<gene>
    <name evidence="1" type="ordered locus">Echvi_3093</name>
</gene>
<proteinExistence type="predicted"/>